<feature type="domain" description="HTH tetR-type" evidence="5">
    <location>
        <begin position="1"/>
        <end position="60"/>
    </location>
</feature>
<dbReference type="OrthoDB" id="9814200at2"/>
<proteinExistence type="predicted"/>
<dbReference type="SUPFAM" id="SSF48498">
    <property type="entry name" value="Tetracyclin repressor-like, C-terminal domain"/>
    <property type="match status" value="1"/>
</dbReference>
<dbReference type="Pfam" id="PF00440">
    <property type="entry name" value="TetR_N"/>
    <property type="match status" value="1"/>
</dbReference>
<gene>
    <name evidence="6" type="ORF">DSM106972_026130</name>
</gene>
<dbReference type="AlphaFoldDB" id="A0A433VMT0"/>
<dbReference type="InterPro" id="IPR009057">
    <property type="entry name" value="Homeodomain-like_sf"/>
</dbReference>
<comment type="caution">
    <text evidence="6">The sequence shown here is derived from an EMBL/GenBank/DDBJ whole genome shotgun (WGS) entry which is preliminary data.</text>
</comment>
<protein>
    <submittedName>
        <fullName evidence="6">TetR family transcriptional regulator</fullName>
    </submittedName>
</protein>
<keyword evidence="7" id="KW-1185">Reference proteome</keyword>
<dbReference type="GO" id="GO:0003677">
    <property type="term" value="F:DNA binding"/>
    <property type="evidence" value="ECO:0007669"/>
    <property type="project" value="UniProtKB-UniRule"/>
</dbReference>
<keyword evidence="3" id="KW-0804">Transcription</keyword>
<evidence type="ECO:0000256" key="3">
    <source>
        <dbReference type="ARBA" id="ARBA00023163"/>
    </source>
</evidence>
<feature type="DNA-binding region" description="H-T-H motif" evidence="4">
    <location>
        <begin position="23"/>
        <end position="42"/>
    </location>
</feature>
<dbReference type="SUPFAM" id="SSF46689">
    <property type="entry name" value="Homeodomain-like"/>
    <property type="match status" value="1"/>
</dbReference>
<organism evidence="6 7">
    <name type="scientific">Dulcicalothrix desertica PCC 7102</name>
    <dbReference type="NCBI Taxonomy" id="232991"/>
    <lineage>
        <taxon>Bacteria</taxon>
        <taxon>Bacillati</taxon>
        <taxon>Cyanobacteriota</taxon>
        <taxon>Cyanophyceae</taxon>
        <taxon>Nostocales</taxon>
        <taxon>Calotrichaceae</taxon>
        <taxon>Dulcicalothrix</taxon>
    </lineage>
</organism>
<sequence>MDKIEASRRLVNVFRQYGYEGATLSRISKATGLGRASLYHHFPNGKQGMAEAVLEYVNQWFNETVLNPLRVGGEPLERIQAMNSSLKQFYNCGQDACLLAVFSLGESDDLFHKQVSQALNAWIDSLAQVLQEAGLSETQARQRAEDAVMQIQGALVLTRGLNSTLPFERVLQELPNRLLQII</sequence>
<dbReference type="InterPro" id="IPR054156">
    <property type="entry name" value="YxaF_TetR_C"/>
</dbReference>
<evidence type="ECO:0000256" key="2">
    <source>
        <dbReference type="ARBA" id="ARBA00023125"/>
    </source>
</evidence>
<reference evidence="6" key="2">
    <citation type="journal article" date="2019" name="Genome Biol. Evol.">
        <title>Day and night: Metabolic profiles and evolutionary relationships of six axenic non-marine cyanobacteria.</title>
        <authorList>
            <person name="Will S.E."/>
            <person name="Henke P."/>
            <person name="Boedeker C."/>
            <person name="Huang S."/>
            <person name="Brinkmann H."/>
            <person name="Rohde M."/>
            <person name="Jarek M."/>
            <person name="Friedl T."/>
            <person name="Seufert S."/>
            <person name="Schumacher M."/>
            <person name="Overmann J."/>
            <person name="Neumann-Schaal M."/>
            <person name="Petersen J."/>
        </authorList>
    </citation>
    <scope>NUCLEOTIDE SEQUENCE [LARGE SCALE GENOMIC DNA]</scope>
    <source>
        <strain evidence="6">PCC 7102</strain>
    </source>
</reference>
<dbReference type="RefSeq" id="WP_127081167.1">
    <property type="nucleotide sequence ID" value="NZ_RSCL01000005.1"/>
</dbReference>
<evidence type="ECO:0000313" key="7">
    <source>
        <dbReference type="Proteomes" id="UP000271624"/>
    </source>
</evidence>
<name>A0A433VMT0_9CYAN</name>
<keyword evidence="2 4" id="KW-0238">DNA-binding</keyword>
<dbReference type="Gene3D" id="1.10.357.10">
    <property type="entry name" value="Tetracycline Repressor, domain 2"/>
    <property type="match status" value="1"/>
</dbReference>
<keyword evidence="1" id="KW-0805">Transcription regulation</keyword>
<dbReference type="Proteomes" id="UP000271624">
    <property type="component" value="Unassembled WGS sequence"/>
</dbReference>
<dbReference type="PANTHER" id="PTHR47506:SF7">
    <property type="entry name" value="TRANSCRIPTIONAL REGULATORY PROTEIN"/>
    <property type="match status" value="1"/>
</dbReference>
<dbReference type="InterPro" id="IPR036271">
    <property type="entry name" value="Tet_transcr_reg_TetR-rel_C_sf"/>
</dbReference>
<dbReference type="Pfam" id="PF21993">
    <property type="entry name" value="TetR_C_13_2"/>
    <property type="match status" value="1"/>
</dbReference>
<dbReference type="PROSITE" id="PS50977">
    <property type="entry name" value="HTH_TETR_2"/>
    <property type="match status" value="1"/>
</dbReference>
<evidence type="ECO:0000313" key="6">
    <source>
        <dbReference type="EMBL" id="RUT07352.1"/>
    </source>
</evidence>
<dbReference type="InterPro" id="IPR001647">
    <property type="entry name" value="HTH_TetR"/>
</dbReference>
<dbReference type="PANTHER" id="PTHR47506">
    <property type="entry name" value="TRANSCRIPTIONAL REGULATORY PROTEIN"/>
    <property type="match status" value="1"/>
</dbReference>
<evidence type="ECO:0000259" key="5">
    <source>
        <dbReference type="PROSITE" id="PS50977"/>
    </source>
</evidence>
<reference evidence="6" key="1">
    <citation type="submission" date="2018-12" db="EMBL/GenBank/DDBJ databases">
        <authorList>
            <person name="Will S."/>
            <person name="Neumann-Schaal M."/>
            <person name="Henke P."/>
        </authorList>
    </citation>
    <scope>NUCLEOTIDE SEQUENCE</scope>
    <source>
        <strain evidence="6">PCC 7102</strain>
    </source>
</reference>
<evidence type="ECO:0000256" key="1">
    <source>
        <dbReference type="ARBA" id="ARBA00023015"/>
    </source>
</evidence>
<accession>A0A433VMT0</accession>
<evidence type="ECO:0000256" key="4">
    <source>
        <dbReference type="PROSITE-ProRule" id="PRU00335"/>
    </source>
</evidence>
<dbReference type="EMBL" id="RSCL01000005">
    <property type="protein sequence ID" value="RUT07352.1"/>
    <property type="molecule type" value="Genomic_DNA"/>
</dbReference>